<name>A0ABM6FMF2_9ACTN</name>
<evidence type="ECO:0000313" key="2">
    <source>
        <dbReference type="EMBL" id="AOZ47391.1"/>
    </source>
</evidence>
<keyword evidence="3" id="KW-1185">Reference proteome</keyword>
<sequence length="61" mass="6720">MCQNGRSQLWFDTLHMRPMSLFESRHSTGEVSLAALLRGETQRAGRSPLGVADDVGPVHPD</sequence>
<organism evidence="2 3">
    <name type="scientific">Acidipropionibacterium acidipropionici</name>
    <dbReference type="NCBI Taxonomy" id="1748"/>
    <lineage>
        <taxon>Bacteria</taxon>
        <taxon>Bacillati</taxon>
        <taxon>Actinomycetota</taxon>
        <taxon>Actinomycetes</taxon>
        <taxon>Propionibacteriales</taxon>
        <taxon>Propionibacteriaceae</taxon>
        <taxon>Acidipropionibacterium</taxon>
    </lineage>
</organism>
<dbReference type="EMBL" id="CP015970">
    <property type="protein sequence ID" value="AOZ47391.1"/>
    <property type="molecule type" value="Genomic_DNA"/>
</dbReference>
<evidence type="ECO:0000313" key="3">
    <source>
        <dbReference type="Proteomes" id="UP000178666"/>
    </source>
</evidence>
<accession>A0ABM6FMF2</accession>
<dbReference type="Proteomes" id="UP000178666">
    <property type="component" value="Chromosome"/>
</dbReference>
<proteinExistence type="predicted"/>
<protein>
    <submittedName>
        <fullName evidence="2">Uncharacterized protein</fullName>
    </submittedName>
</protein>
<reference evidence="2 3" key="1">
    <citation type="journal article" date="2016" name="Plant Dis.">
        <title>Improved production of propionic acid using genome shuffling.</title>
        <authorList>
            <person name="Luna-Flores C.H."/>
            <person name="Palfreyman R.W."/>
            <person name="Kromer J.O."/>
            <person name="Nielsen L.K."/>
            <person name="Marcellin E."/>
        </authorList>
    </citation>
    <scope>NUCLEOTIDE SEQUENCE [LARGE SCALE GENOMIC DNA]</scope>
    <source>
        <strain evidence="2 3">F3E8</strain>
    </source>
</reference>
<gene>
    <name evidence="2" type="ORF">A8L58_12685</name>
</gene>
<feature type="region of interest" description="Disordered" evidence="1">
    <location>
        <begin position="42"/>
        <end position="61"/>
    </location>
</feature>
<evidence type="ECO:0000256" key="1">
    <source>
        <dbReference type="SAM" id="MobiDB-lite"/>
    </source>
</evidence>